<dbReference type="EMBL" id="BAABCP010000002">
    <property type="protein sequence ID" value="GAA3948391.1"/>
    <property type="molecule type" value="Genomic_DNA"/>
</dbReference>
<gene>
    <name evidence="2" type="ORF">GCM10022383_27670</name>
</gene>
<dbReference type="PANTHER" id="PTHR11803:SF58">
    <property type="entry name" value="PROTEIN HMF1-RELATED"/>
    <property type="match status" value="1"/>
</dbReference>
<dbReference type="Proteomes" id="UP001501591">
    <property type="component" value="Unassembled WGS sequence"/>
</dbReference>
<evidence type="ECO:0000256" key="1">
    <source>
        <dbReference type="ARBA" id="ARBA00010552"/>
    </source>
</evidence>
<dbReference type="SUPFAM" id="SSF55298">
    <property type="entry name" value="YjgF-like"/>
    <property type="match status" value="1"/>
</dbReference>
<evidence type="ECO:0000313" key="2">
    <source>
        <dbReference type="EMBL" id="GAA3948391.1"/>
    </source>
</evidence>
<dbReference type="InterPro" id="IPR006175">
    <property type="entry name" value="YjgF/YER057c/UK114"/>
</dbReference>
<sequence length="135" mass="14745">MKNFHTIGADPDEMPFSPAVSVSGTTVYLSGATAFPLVHKHPHDEDELRVPTSMKEQTTACLKNLQTALETAGGTILDIVKVTIFNTDMDAQDEVNEAYTEFFGSHRPCRSHVGVDRLVGTELKIEIEAIAVLDT</sequence>
<comment type="similarity">
    <text evidence="1">Belongs to the RutC family.</text>
</comment>
<name>A0ABP7NKP1_9MICO</name>
<keyword evidence="3" id="KW-1185">Reference proteome</keyword>
<proteinExistence type="inferred from homology"/>
<dbReference type="Gene3D" id="3.30.1330.40">
    <property type="entry name" value="RutC-like"/>
    <property type="match status" value="1"/>
</dbReference>
<dbReference type="PANTHER" id="PTHR11803">
    <property type="entry name" value="2-IMINOBUTANOATE/2-IMINOPROPANOATE DEAMINASE RIDA"/>
    <property type="match status" value="1"/>
</dbReference>
<evidence type="ECO:0000313" key="3">
    <source>
        <dbReference type="Proteomes" id="UP001501591"/>
    </source>
</evidence>
<dbReference type="RefSeq" id="WP_344820294.1">
    <property type="nucleotide sequence ID" value="NZ_BAABCP010000002.1"/>
</dbReference>
<dbReference type="CDD" id="cd00448">
    <property type="entry name" value="YjgF_YER057c_UK114_family"/>
    <property type="match status" value="1"/>
</dbReference>
<dbReference type="InterPro" id="IPR035959">
    <property type="entry name" value="RutC-like_sf"/>
</dbReference>
<organism evidence="2 3">
    <name type="scientific">Microbacterium soli</name>
    <dbReference type="NCBI Taxonomy" id="446075"/>
    <lineage>
        <taxon>Bacteria</taxon>
        <taxon>Bacillati</taxon>
        <taxon>Actinomycetota</taxon>
        <taxon>Actinomycetes</taxon>
        <taxon>Micrococcales</taxon>
        <taxon>Microbacteriaceae</taxon>
        <taxon>Microbacterium</taxon>
    </lineage>
</organism>
<protein>
    <submittedName>
        <fullName evidence="2">RidA family protein</fullName>
    </submittedName>
</protein>
<dbReference type="Pfam" id="PF01042">
    <property type="entry name" value="Ribonuc_L-PSP"/>
    <property type="match status" value="1"/>
</dbReference>
<comment type="caution">
    <text evidence="2">The sequence shown here is derived from an EMBL/GenBank/DDBJ whole genome shotgun (WGS) entry which is preliminary data.</text>
</comment>
<reference evidence="3" key="1">
    <citation type="journal article" date="2019" name="Int. J. Syst. Evol. Microbiol.">
        <title>The Global Catalogue of Microorganisms (GCM) 10K type strain sequencing project: providing services to taxonomists for standard genome sequencing and annotation.</title>
        <authorList>
            <consortium name="The Broad Institute Genomics Platform"/>
            <consortium name="The Broad Institute Genome Sequencing Center for Infectious Disease"/>
            <person name="Wu L."/>
            <person name="Ma J."/>
        </authorList>
    </citation>
    <scope>NUCLEOTIDE SEQUENCE [LARGE SCALE GENOMIC DNA]</scope>
    <source>
        <strain evidence="3">JCM 17024</strain>
    </source>
</reference>
<accession>A0ABP7NKP1</accession>